<evidence type="ECO:0000259" key="10">
    <source>
        <dbReference type="Pfam" id="PF13614"/>
    </source>
</evidence>
<evidence type="ECO:0000313" key="11">
    <source>
        <dbReference type="EMBL" id="AWN35445.1"/>
    </source>
</evidence>
<evidence type="ECO:0000313" key="12">
    <source>
        <dbReference type="Proteomes" id="UP000246058"/>
    </source>
</evidence>
<dbReference type="EC" id="2.7.10.2" evidence="2"/>
<gene>
    <name evidence="11" type="ORF">DK427_06635</name>
</gene>
<dbReference type="NCBIfam" id="TIGR01007">
    <property type="entry name" value="eps_fam"/>
    <property type="match status" value="1"/>
</dbReference>
<sequence length="740" mass="79618">MNYLDRDLVSVPYEGSAAVQQPLQNLLRTALGVVRRGWRKIALGALLGLLVAAGIGYSLTPLYRASAEISIDPRRLSVLSTKDERKRQEPVFDPARVDSLMESARSDRTVRAVVTALKLDDDPEFNGTRTGLLDGVKAWFGAEADAPTPEARFEAAVESVGSRFSAARIDNTFVFEARFLAETPRQAARVANGFAQAFLDEQVGANSETSAQAAGWLKARLDEVGAQAAKADSAVVAFKREHNIAVADGKSIDELALTAIGSLLTEAVGNTATAKAKLDRVEAVNAQAPPDLAVADALTNEVITKLRQQYLDTNQRVADLVARFGADHPLVQRLRADAETTLGSIRSELKRIEEVYRSDLAIAQSREAALRQNLAQQFARTSDIGQNQVKLQQLESTARTTRQAYEDYAQRYIQAVQQQSFPVSEARVITEASPPTKKFSPKRTLLMALGLVGGGLIGLFAAVAAEFSDQSLRTRRDIVSAFGCHCLGYIPSTAADARMGGRLRRGAPGRLALDHVLHNPFSIEAETLRTVKVAADLAREEEGARVIGVVSCLPDEGKTMVAANLAHLIAQNGARVLLIDGDLRKAELTEALAPDARTGIDGVLFGGADLADAVRTSANPRLDLLPARTGLAQRDGHEILGSRAMRDLLAEAERDYDYVVVDLPPILSVVDARAMAPLLDGVVLVVEWGATSREVVADALRSAPALHDRLLGIVLNKVAMPHLPRYGDQGHAYAPARIGA</sequence>
<evidence type="ECO:0000256" key="8">
    <source>
        <dbReference type="ARBA" id="ARBA00051245"/>
    </source>
</evidence>
<evidence type="ECO:0000256" key="5">
    <source>
        <dbReference type="ARBA" id="ARBA00022777"/>
    </source>
</evidence>
<evidence type="ECO:0000256" key="9">
    <source>
        <dbReference type="SAM" id="Phobius"/>
    </source>
</evidence>
<accession>A0A2U8VPA1</accession>
<evidence type="ECO:0000256" key="1">
    <source>
        <dbReference type="ARBA" id="ARBA00007316"/>
    </source>
</evidence>
<dbReference type="KEGG" id="meti:DK427_06635"/>
<keyword evidence="7" id="KW-0829">Tyrosine-protein kinase</keyword>
<keyword evidence="9" id="KW-1133">Transmembrane helix</keyword>
<keyword evidence="4" id="KW-0547">Nucleotide-binding</keyword>
<dbReference type="OrthoDB" id="230260at2"/>
<dbReference type="Pfam" id="PF13614">
    <property type="entry name" value="AAA_31"/>
    <property type="match status" value="1"/>
</dbReference>
<dbReference type="PANTHER" id="PTHR32309">
    <property type="entry name" value="TYROSINE-PROTEIN KINASE"/>
    <property type="match status" value="1"/>
</dbReference>
<dbReference type="SUPFAM" id="SSF52540">
    <property type="entry name" value="P-loop containing nucleoside triphosphate hydrolases"/>
    <property type="match status" value="1"/>
</dbReference>
<dbReference type="Gene3D" id="3.40.50.300">
    <property type="entry name" value="P-loop containing nucleotide triphosphate hydrolases"/>
    <property type="match status" value="1"/>
</dbReference>
<reference evidence="11 12" key="1">
    <citation type="submission" date="2018-05" db="EMBL/GenBank/DDBJ databases">
        <title>Complete Genome Sequence of Methylobacterium sp. 17Sr1-43.</title>
        <authorList>
            <person name="Srinivasan S."/>
        </authorList>
    </citation>
    <scope>NUCLEOTIDE SEQUENCE [LARGE SCALE GENOMIC DNA]</scope>
    <source>
        <strain evidence="11 12">17Sr1-43</strain>
    </source>
</reference>
<evidence type="ECO:0000256" key="2">
    <source>
        <dbReference type="ARBA" id="ARBA00011903"/>
    </source>
</evidence>
<dbReference type="GO" id="GO:0005886">
    <property type="term" value="C:plasma membrane"/>
    <property type="evidence" value="ECO:0007669"/>
    <property type="project" value="TreeGrafter"/>
</dbReference>
<dbReference type="InterPro" id="IPR025669">
    <property type="entry name" value="AAA_dom"/>
</dbReference>
<dbReference type="InterPro" id="IPR005702">
    <property type="entry name" value="Wzc-like_C"/>
</dbReference>
<evidence type="ECO:0000256" key="7">
    <source>
        <dbReference type="ARBA" id="ARBA00023137"/>
    </source>
</evidence>
<dbReference type="AlphaFoldDB" id="A0A2U8VPA1"/>
<proteinExistence type="inferred from homology"/>
<feature type="transmembrane region" description="Helical" evidence="9">
    <location>
        <begin position="445"/>
        <end position="465"/>
    </location>
</feature>
<dbReference type="InterPro" id="IPR050445">
    <property type="entry name" value="Bact_polysacc_biosynth/exp"/>
</dbReference>
<dbReference type="EMBL" id="CP029551">
    <property type="protein sequence ID" value="AWN35445.1"/>
    <property type="molecule type" value="Genomic_DNA"/>
</dbReference>
<dbReference type="GO" id="GO:0005524">
    <property type="term" value="F:ATP binding"/>
    <property type="evidence" value="ECO:0007669"/>
    <property type="project" value="UniProtKB-KW"/>
</dbReference>
<dbReference type="InterPro" id="IPR027417">
    <property type="entry name" value="P-loop_NTPase"/>
</dbReference>
<keyword evidence="9" id="KW-0812">Transmembrane</keyword>
<keyword evidence="12" id="KW-1185">Reference proteome</keyword>
<keyword evidence="9" id="KW-0472">Membrane</keyword>
<dbReference type="Proteomes" id="UP000246058">
    <property type="component" value="Chromosome"/>
</dbReference>
<keyword evidence="5" id="KW-0418">Kinase</keyword>
<name>A0A2U8VPA1_9HYPH</name>
<dbReference type="CDD" id="cd05387">
    <property type="entry name" value="BY-kinase"/>
    <property type="match status" value="1"/>
</dbReference>
<feature type="transmembrane region" description="Helical" evidence="9">
    <location>
        <begin position="41"/>
        <end position="60"/>
    </location>
</feature>
<dbReference type="GO" id="GO:0004715">
    <property type="term" value="F:non-membrane spanning protein tyrosine kinase activity"/>
    <property type="evidence" value="ECO:0007669"/>
    <property type="project" value="UniProtKB-EC"/>
</dbReference>
<dbReference type="RefSeq" id="WP_109950566.1">
    <property type="nucleotide sequence ID" value="NZ_CP029551.1"/>
</dbReference>
<evidence type="ECO:0000256" key="3">
    <source>
        <dbReference type="ARBA" id="ARBA00022679"/>
    </source>
</evidence>
<evidence type="ECO:0000256" key="4">
    <source>
        <dbReference type="ARBA" id="ARBA00022741"/>
    </source>
</evidence>
<keyword evidence="3" id="KW-0808">Transferase</keyword>
<feature type="domain" description="AAA" evidence="10">
    <location>
        <begin position="557"/>
        <end position="694"/>
    </location>
</feature>
<evidence type="ECO:0000256" key="6">
    <source>
        <dbReference type="ARBA" id="ARBA00022840"/>
    </source>
</evidence>
<organism evidence="11 12">
    <name type="scientific">Methylobacterium radiodurans</name>
    <dbReference type="NCBI Taxonomy" id="2202828"/>
    <lineage>
        <taxon>Bacteria</taxon>
        <taxon>Pseudomonadati</taxon>
        <taxon>Pseudomonadota</taxon>
        <taxon>Alphaproteobacteria</taxon>
        <taxon>Hyphomicrobiales</taxon>
        <taxon>Methylobacteriaceae</taxon>
        <taxon>Methylobacterium</taxon>
    </lineage>
</organism>
<comment type="similarity">
    <text evidence="1">Belongs to the CpsD/CapB family.</text>
</comment>
<comment type="catalytic activity">
    <reaction evidence="8">
        <text>L-tyrosyl-[protein] + ATP = O-phospho-L-tyrosyl-[protein] + ADP + H(+)</text>
        <dbReference type="Rhea" id="RHEA:10596"/>
        <dbReference type="Rhea" id="RHEA-COMP:10136"/>
        <dbReference type="Rhea" id="RHEA-COMP:20101"/>
        <dbReference type="ChEBI" id="CHEBI:15378"/>
        <dbReference type="ChEBI" id="CHEBI:30616"/>
        <dbReference type="ChEBI" id="CHEBI:46858"/>
        <dbReference type="ChEBI" id="CHEBI:61978"/>
        <dbReference type="ChEBI" id="CHEBI:456216"/>
        <dbReference type="EC" id="2.7.10.2"/>
    </reaction>
</comment>
<dbReference type="PANTHER" id="PTHR32309:SF13">
    <property type="entry name" value="FERRIC ENTEROBACTIN TRANSPORT PROTEIN FEPE"/>
    <property type="match status" value="1"/>
</dbReference>
<keyword evidence="6" id="KW-0067">ATP-binding</keyword>
<protein>
    <recommendedName>
        <fullName evidence="2">non-specific protein-tyrosine kinase</fullName>
        <ecNumber evidence="2">2.7.10.2</ecNumber>
    </recommendedName>
</protein>